<protein>
    <submittedName>
        <fullName evidence="1">Uncharacterized protein</fullName>
    </submittedName>
</protein>
<evidence type="ECO:0000313" key="1">
    <source>
        <dbReference type="EMBL" id="ALF00662.1"/>
    </source>
</evidence>
<dbReference type="EMBL" id="KT591491">
    <property type="protein sequence ID" value="ALF00662.1"/>
    <property type="molecule type" value="Genomic_DNA"/>
</dbReference>
<name>A0A0M4RAC8_9CAUD</name>
<reference evidence="1 2" key="1">
    <citation type="submission" date="2015-08" db="EMBL/GenBank/DDBJ databases">
        <authorList>
            <person name="Barekzi N."/>
            <person name="Doss J.H."/>
            <person name="Bluford J."/>
            <person name="Fizer S."/>
            <person name="Garofalo A.E."/>
            <person name="Gasalao M.B."/>
            <person name="Griffin J."/>
            <person name="Henderson C.M."/>
            <person name="Hyre A.N."/>
            <person name="Irons L.B."/>
            <person name="Jafree E."/>
            <person name="Kanda K."/>
            <person name="Matthews D."/>
            <person name="Mclaren B."/>
            <person name="Moriarty A."/>
            <person name="Northam N."/>
            <person name="Ryan M."/>
            <person name="Smith D.E."/>
            <person name="Vanselow D."/>
            <person name="Welch J."/>
            <person name="Gauthier D."/>
            <person name="Anders K.R."/>
            <person name="Bradley K.W."/>
            <person name="Asai D.J."/>
            <person name="Bowman C.A."/>
            <person name="Russell D.A."/>
            <person name="Pope W.H."/>
            <person name="Jacobs-Sera D."/>
            <person name="Hendrix R.W."/>
            <person name="Hatfull G.F."/>
        </authorList>
    </citation>
    <scope>NUCLEOTIDE SEQUENCE [LARGE SCALE GENOMIC DNA]</scope>
</reference>
<accession>A0A0M4RAC8</accession>
<sequence length="67" mass="7792">MERSKLVRMLGTGRLGQYQRIEEGGMPGRRITNVLVKWDDDPEGEPTWHRTVDWRTDVVLVLALDEI</sequence>
<organism evidence="1 2">
    <name type="scientific">Mycobacterium phage Bricole</name>
    <dbReference type="NCBI Taxonomy" id="1718601"/>
    <lineage>
        <taxon>Viruses</taxon>
        <taxon>Duplodnaviria</taxon>
        <taxon>Heunggongvirae</taxon>
        <taxon>Uroviricota</taxon>
        <taxon>Caudoviricetes</taxon>
        <taxon>Vilmaviridae</taxon>
        <taxon>Mclasvirinae</taxon>
        <taxon>Bongovirus</taxon>
        <taxon>Bongovirus bongo</taxon>
    </lineage>
</organism>
<proteinExistence type="predicted"/>
<gene>
    <name evidence="1" type="ORF">SEA_BRICOLE_156</name>
</gene>
<evidence type="ECO:0000313" key="2">
    <source>
        <dbReference type="Proteomes" id="UP000221469"/>
    </source>
</evidence>
<dbReference type="Proteomes" id="UP000221469">
    <property type="component" value="Segment"/>
</dbReference>